<organism evidence="1">
    <name type="scientific">Physcomitrium patens</name>
    <name type="common">Spreading-leaved earth moss</name>
    <name type="synonym">Physcomitrella patens</name>
    <dbReference type="NCBI Taxonomy" id="3218"/>
    <lineage>
        <taxon>Eukaryota</taxon>
        <taxon>Viridiplantae</taxon>
        <taxon>Streptophyta</taxon>
        <taxon>Embryophyta</taxon>
        <taxon>Bryophyta</taxon>
        <taxon>Bryophytina</taxon>
        <taxon>Bryopsida</taxon>
        <taxon>Funariidae</taxon>
        <taxon>Funariales</taxon>
        <taxon>Funariaceae</taxon>
        <taxon>Physcomitrium</taxon>
    </lineage>
</organism>
<reference evidence="2" key="3">
    <citation type="submission" date="2020-12" db="UniProtKB">
        <authorList>
            <consortium name="EnsemblPlants"/>
        </authorList>
    </citation>
    <scope>IDENTIFICATION</scope>
</reference>
<protein>
    <submittedName>
        <fullName evidence="1 2">Uncharacterized protein</fullName>
    </submittedName>
</protein>
<accession>A0A2K1IRE5</accession>
<gene>
    <name evidence="1" type="ORF">PHYPA_025968</name>
</gene>
<reference evidence="1 3" key="1">
    <citation type="journal article" date="2008" name="Science">
        <title>The Physcomitrella genome reveals evolutionary insights into the conquest of land by plants.</title>
        <authorList>
            <person name="Rensing S."/>
            <person name="Lang D."/>
            <person name="Zimmer A."/>
            <person name="Terry A."/>
            <person name="Salamov A."/>
            <person name="Shapiro H."/>
            <person name="Nishiyama T."/>
            <person name="Perroud P.-F."/>
            <person name="Lindquist E."/>
            <person name="Kamisugi Y."/>
            <person name="Tanahashi T."/>
            <person name="Sakakibara K."/>
            <person name="Fujita T."/>
            <person name="Oishi K."/>
            <person name="Shin-I T."/>
            <person name="Kuroki Y."/>
            <person name="Toyoda A."/>
            <person name="Suzuki Y."/>
            <person name="Hashimoto A."/>
            <person name="Yamaguchi K."/>
            <person name="Sugano A."/>
            <person name="Kohara Y."/>
            <person name="Fujiyama A."/>
            <person name="Anterola A."/>
            <person name="Aoki S."/>
            <person name="Ashton N."/>
            <person name="Barbazuk W.B."/>
            <person name="Barker E."/>
            <person name="Bennetzen J."/>
            <person name="Bezanilla M."/>
            <person name="Blankenship R."/>
            <person name="Cho S.H."/>
            <person name="Dutcher S."/>
            <person name="Estelle M."/>
            <person name="Fawcett J.A."/>
            <person name="Gundlach H."/>
            <person name="Hanada K."/>
            <person name="Heyl A."/>
            <person name="Hicks K.A."/>
            <person name="Hugh J."/>
            <person name="Lohr M."/>
            <person name="Mayer K."/>
            <person name="Melkozernov A."/>
            <person name="Murata T."/>
            <person name="Nelson D."/>
            <person name="Pils B."/>
            <person name="Prigge M."/>
            <person name="Reiss B."/>
            <person name="Renner T."/>
            <person name="Rombauts S."/>
            <person name="Rushton P."/>
            <person name="Sanderfoot A."/>
            <person name="Schween G."/>
            <person name="Shiu S.-H."/>
            <person name="Stueber K."/>
            <person name="Theodoulou F.L."/>
            <person name="Tu H."/>
            <person name="Van de Peer Y."/>
            <person name="Verrier P.J."/>
            <person name="Waters E."/>
            <person name="Wood A."/>
            <person name="Yang L."/>
            <person name="Cove D."/>
            <person name="Cuming A."/>
            <person name="Hasebe M."/>
            <person name="Lucas S."/>
            <person name="Mishler D.B."/>
            <person name="Reski R."/>
            <person name="Grigoriev I."/>
            <person name="Quatrano R.S."/>
            <person name="Boore J.L."/>
        </authorList>
    </citation>
    <scope>NUCLEOTIDE SEQUENCE [LARGE SCALE GENOMIC DNA]</scope>
    <source>
        <strain evidence="2 3">cv. Gransden 2004</strain>
    </source>
</reference>
<dbReference type="EMBL" id="ABEU02000021">
    <property type="protein sequence ID" value="PNR31845.1"/>
    <property type="molecule type" value="Genomic_DNA"/>
</dbReference>
<evidence type="ECO:0000313" key="2">
    <source>
        <dbReference type="EnsemblPlants" id="Pp3c21_9930V3.1"/>
    </source>
</evidence>
<dbReference type="InParanoid" id="A0A2K1IRE5"/>
<evidence type="ECO:0000313" key="1">
    <source>
        <dbReference type="EMBL" id="PNR31845.1"/>
    </source>
</evidence>
<dbReference type="Proteomes" id="UP000006727">
    <property type="component" value="Chromosome 21"/>
</dbReference>
<dbReference type="AlphaFoldDB" id="A0A2K1IRE5"/>
<keyword evidence="3" id="KW-1185">Reference proteome</keyword>
<sequence length="92" mass="10375">MWRSIPTVTKTHMYFAGLLLLCRIKENLEKKPSEPVTFTVTAPGVAQIVLASGLYQRSIETKSFPEACSYTQGPNLRRLNCHPTAAFQHLLR</sequence>
<reference evidence="1 3" key="2">
    <citation type="journal article" date="2018" name="Plant J.">
        <title>The Physcomitrella patens chromosome-scale assembly reveals moss genome structure and evolution.</title>
        <authorList>
            <person name="Lang D."/>
            <person name="Ullrich K.K."/>
            <person name="Murat F."/>
            <person name="Fuchs J."/>
            <person name="Jenkins J."/>
            <person name="Haas F.B."/>
            <person name="Piednoel M."/>
            <person name="Gundlach H."/>
            <person name="Van Bel M."/>
            <person name="Meyberg R."/>
            <person name="Vives C."/>
            <person name="Morata J."/>
            <person name="Symeonidi A."/>
            <person name="Hiss M."/>
            <person name="Muchero W."/>
            <person name="Kamisugi Y."/>
            <person name="Saleh O."/>
            <person name="Blanc G."/>
            <person name="Decker E.L."/>
            <person name="van Gessel N."/>
            <person name="Grimwood J."/>
            <person name="Hayes R.D."/>
            <person name="Graham S.W."/>
            <person name="Gunter L.E."/>
            <person name="McDaniel S.F."/>
            <person name="Hoernstein S.N.W."/>
            <person name="Larsson A."/>
            <person name="Li F.W."/>
            <person name="Perroud P.F."/>
            <person name="Phillips J."/>
            <person name="Ranjan P."/>
            <person name="Rokshar D.S."/>
            <person name="Rothfels C.J."/>
            <person name="Schneider L."/>
            <person name="Shu S."/>
            <person name="Stevenson D.W."/>
            <person name="Thummler F."/>
            <person name="Tillich M."/>
            <person name="Villarreal Aguilar J.C."/>
            <person name="Widiez T."/>
            <person name="Wong G.K."/>
            <person name="Wymore A."/>
            <person name="Zhang Y."/>
            <person name="Zimmer A.D."/>
            <person name="Quatrano R.S."/>
            <person name="Mayer K.F.X."/>
            <person name="Goodstein D."/>
            <person name="Casacuberta J.M."/>
            <person name="Vandepoele K."/>
            <person name="Reski R."/>
            <person name="Cuming A.C."/>
            <person name="Tuskan G.A."/>
            <person name="Maumus F."/>
            <person name="Salse J."/>
            <person name="Schmutz J."/>
            <person name="Rensing S.A."/>
        </authorList>
    </citation>
    <scope>NUCLEOTIDE SEQUENCE [LARGE SCALE GENOMIC DNA]</scope>
    <source>
        <strain evidence="2 3">cv. Gransden 2004</strain>
    </source>
</reference>
<dbReference type="EnsemblPlants" id="Pp3c21_9930V3.1">
    <property type="protein sequence ID" value="Pp3c21_9930V3.1"/>
    <property type="gene ID" value="Pp3c21_9930"/>
</dbReference>
<name>A0A2K1IRE5_PHYPA</name>
<proteinExistence type="predicted"/>
<dbReference type="Gramene" id="Pp3c21_9930V3.1">
    <property type="protein sequence ID" value="Pp3c21_9930V3.1"/>
    <property type="gene ID" value="Pp3c21_9930"/>
</dbReference>
<evidence type="ECO:0000313" key="3">
    <source>
        <dbReference type="Proteomes" id="UP000006727"/>
    </source>
</evidence>